<reference evidence="6 7" key="1">
    <citation type="journal article" date="2006" name="Nat. Biotechnol.">
        <title>Complete genome of the mutualistic, N2-fixing grass endophyte Azoarcus sp. strain BH72.</title>
        <authorList>
            <person name="Krause A."/>
            <person name="Ramakumar A."/>
            <person name="Bartels D."/>
            <person name="Battistoni F."/>
            <person name="Bekel T."/>
            <person name="Boch J."/>
            <person name="Boehm M."/>
            <person name="Friedrich F."/>
            <person name="Hurek T."/>
            <person name="Krause L."/>
            <person name="Linke B."/>
            <person name="McHardy A.C."/>
            <person name="Sarkar A."/>
            <person name="Schneiker S."/>
            <person name="Syed A.A."/>
            <person name="Thauer R."/>
            <person name="Vorhoelter F.-J."/>
            <person name="Weidner S."/>
            <person name="Puehler A."/>
            <person name="Reinhold-Hurek B."/>
            <person name="Kaiser O."/>
            <person name="Goesmann A."/>
        </authorList>
    </citation>
    <scope>NUCLEOTIDE SEQUENCE [LARGE SCALE GENOMIC DNA]</scope>
    <source>
        <strain evidence="6 7">BH72</strain>
    </source>
</reference>
<dbReference type="PROSITE" id="PS50005">
    <property type="entry name" value="TPR"/>
    <property type="match status" value="2"/>
</dbReference>
<keyword evidence="1" id="KW-0677">Repeat</keyword>
<dbReference type="HOGENOM" id="CLU_003728_7_0_4"/>
<feature type="compositionally biased region" description="Low complexity" evidence="4">
    <location>
        <begin position="37"/>
        <end position="49"/>
    </location>
</feature>
<dbReference type="InterPro" id="IPR013360">
    <property type="entry name" value="Pilus_4_PilW"/>
</dbReference>
<evidence type="ECO:0000313" key="7">
    <source>
        <dbReference type="Proteomes" id="UP000002588"/>
    </source>
</evidence>
<keyword evidence="2 3" id="KW-0802">TPR repeat</keyword>
<feature type="signal peptide" evidence="5">
    <location>
        <begin position="1"/>
        <end position="21"/>
    </location>
</feature>
<dbReference type="OrthoDB" id="9814042at2"/>
<accession>A1K3Y7</accession>
<dbReference type="AlphaFoldDB" id="A1K3Y7"/>
<protein>
    <submittedName>
        <fullName evidence="6">Type 4 pilus biogenesis protein</fullName>
    </submittedName>
</protein>
<dbReference type="GO" id="GO:0009279">
    <property type="term" value="C:cell outer membrane"/>
    <property type="evidence" value="ECO:0007669"/>
    <property type="project" value="TreeGrafter"/>
</dbReference>
<name>A1K3Y7_AZOSB</name>
<dbReference type="STRING" id="62928.azo0925"/>
<sequence>MARKAASLLLMMLALSGCVTSTTRPGPAVSSGSGTGASRPLSELPPSSEAESRAKVHVDLGIAYFDVGRNDVALDEAAIALHEKPGYAPAYHLRALVYMAIDDVAAARENFQAALSAAPGDPDFNNSYGWFLCQQGREQEGLEHLARAARNPYYRYPTRPYNNAGLCHLRLGQDAAAEAQFVRAVQADPQNGEALFQLATLAYRRGDLEAARGHLVRLHQMKGPTAASAWLGLRTERRLGNRDAEASYAAQLRSRFSKSPEFQLMSQGKYE</sequence>
<keyword evidence="7" id="KW-1185">Reference proteome</keyword>
<dbReference type="Pfam" id="PF13432">
    <property type="entry name" value="TPR_16"/>
    <property type="match status" value="2"/>
</dbReference>
<dbReference type="SMART" id="SM00028">
    <property type="entry name" value="TPR"/>
    <property type="match status" value="4"/>
</dbReference>
<dbReference type="GO" id="GO:0046813">
    <property type="term" value="P:receptor-mediated virion attachment to host cell"/>
    <property type="evidence" value="ECO:0007669"/>
    <property type="project" value="TreeGrafter"/>
</dbReference>
<dbReference type="Gene3D" id="1.25.40.10">
    <property type="entry name" value="Tetratricopeptide repeat domain"/>
    <property type="match status" value="1"/>
</dbReference>
<evidence type="ECO:0000256" key="4">
    <source>
        <dbReference type="SAM" id="MobiDB-lite"/>
    </source>
</evidence>
<dbReference type="PROSITE" id="PS51257">
    <property type="entry name" value="PROKAR_LIPOPROTEIN"/>
    <property type="match status" value="1"/>
</dbReference>
<gene>
    <name evidence="6" type="primary">pilF</name>
    <name evidence="6" type="ordered locus">azo0925</name>
</gene>
<evidence type="ECO:0000256" key="1">
    <source>
        <dbReference type="ARBA" id="ARBA00022737"/>
    </source>
</evidence>
<dbReference type="PANTHER" id="PTHR44858">
    <property type="entry name" value="TETRATRICOPEPTIDE REPEAT PROTEIN 6"/>
    <property type="match status" value="1"/>
</dbReference>
<dbReference type="PANTHER" id="PTHR44858:SF1">
    <property type="entry name" value="UDP-N-ACETYLGLUCOSAMINE--PEPTIDE N-ACETYLGLUCOSAMINYLTRANSFERASE SPINDLY-RELATED"/>
    <property type="match status" value="1"/>
</dbReference>
<evidence type="ECO:0000256" key="3">
    <source>
        <dbReference type="PROSITE-ProRule" id="PRU00339"/>
    </source>
</evidence>
<evidence type="ECO:0000313" key="6">
    <source>
        <dbReference type="EMBL" id="CAL93542.1"/>
    </source>
</evidence>
<dbReference type="RefSeq" id="WP_011764659.1">
    <property type="nucleotide sequence ID" value="NC_008702.1"/>
</dbReference>
<evidence type="ECO:0000256" key="5">
    <source>
        <dbReference type="SAM" id="SignalP"/>
    </source>
</evidence>
<dbReference type="Proteomes" id="UP000002588">
    <property type="component" value="Chromosome"/>
</dbReference>
<dbReference type="NCBIfam" id="TIGR02521">
    <property type="entry name" value="type_IV_pilW"/>
    <property type="match status" value="1"/>
</dbReference>
<dbReference type="EMBL" id="AM406670">
    <property type="protein sequence ID" value="CAL93542.1"/>
    <property type="molecule type" value="Genomic_DNA"/>
</dbReference>
<dbReference type="SUPFAM" id="SSF48452">
    <property type="entry name" value="TPR-like"/>
    <property type="match status" value="1"/>
</dbReference>
<dbReference type="eggNOG" id="COG3063">
    <property type="taxonomic scope" value="Bacteria"/>
</dbReference>
<dbReference type="InterPro" id="IPR050498">
    <property type="entry name" value="Ycf3"/>
</dbReference>
<keyword evidence="5" id="KW-0732">Signal</keyword>
<feature type="chain" id="PRO_5002635819" evidence="5">
    <location>
        <begin position="22"/>
        <end position="271"/>
    </location>
</feature>
<dbReference type="InterPro" id="IPR011990">
    <property type="entry name" value="TPR-like_helical_dom_sf"/>
</dbReference>
<evidence type="ECO:0000256" key="2">
    <source>
        <dbReference type="ARBA" id="ARBA00022803"/>
    </source>
</evidence>
<dbReference type="KEGG" id="aoa:dqs_0997"/>
<organism evidence="6 7">
    <name type="scientific">Azoarcus sp. (strain BH72)</name>
    <dbReference type="NCBI Taxonomy" id="418699"/>
    <lineage>
        <taxon>Bacteria</taxon>
        <taxon>Pseudomonadati</taxon>
        <taxon>Pseudomonadota</taxon>
        <taxon>Betaproteobacteria</taxon>
        <taxon>Rhodocyclales</taxon>
        <taxon>Zoogloeaceae</taxon>
        <taxon>Azoarcus</taxon>
    </lineage>
</organism>
<feature type="repeat" description="TPR" evidence="3">
    <location>
        <begin position="88"/>
        <end position="121"/>
    </location>
</feature>
<proteinExistence type="predicted"/>
<dbReference type="InterPro" id="IPR019734">
    <property type="entry name" value="TPR_rpt"/>
</dbReference>
<feature type="repeat" description="TPR" evidence="3">
    <location>
        <begin position="158"/>
        <end position="191"/>
    </location>
</feature>
<feature type="region of interest" description="Disordered" evidence="4">
    <location>
        <begin position="22"/>
        <end position="52"/>
    </location>
</feature>
<dbReference type="KEGG" id="azo:azo0925"/>